<evidence type="ECO:0000313" key="15">
    <source>
        <dbReference type="Proteomes" id="UP000656077"/>
    </source>
</evidence>
<dbReference type="InterPro" id="IPR010998">
    <property type="entry name" value="Integrase_recombinase_N"/>
</dbReference>
<dbReference type="InterPro" id="IPR050090">
    <property type="entry name" value="Tyrosine_recombinase_XerCD"/>
</dbReference>
<dbReference type="InterPro" id="IPR044068">
    <property type="entry name" value="CB"/>
</dbReference>
<evidence type="ECO:0000256" key="11">
    <source>
        <dbReference type="PROSITE-ProRule" id="PRU01248"/>
    </source>
</evidence>
<dbReference type="PANTHER" id="PTHR30349:SF77">
    <property type="entry name" value="TYROSINE RECOMBINASE XERC"/>
    <property type="match status" value="1"/>
</dbReference>
<evidence type="ECO:0000256" key="9">
    <source>
        <dbReference type="ARBA" id="ARBA00023172"/>
    </source>
</evidence>
<dbReference type="GO" id="GO:0007059">
    <property type="term" value="P:chromosome segregation"/>
    <property type="evidence" value="ECO:0007669"/>
    <property type="project" value="UniProtKB-KW"/>
</dbReference>
<comment type="similarity">
    <text evidence="3">Belongs to the 'phage' integrase family.</text>
</comment>
<gene>
    <name evidence="14" type="ORF">GKZ28_00760</name>
</gene>
<evidence type="ECO:0000256" key="7">
    <source>
        <dbReference type="ARBA" id="ARBA00022908"/>
    </source>
</evidence>
<comment type="caution">
    <text evidence="14">The sequence shown here is derived from an EMBL/GenBank/DDBJ whole genome shotgun (WGS) entry which is preliminary data.</text>
</comment>
<evidence type="ECO:0000259" key="13">
    <source>
        <dbReference type="PROSITE" id="PS51900"/>
    </source>
</evidence>
<evidence type="ECO:0000256" key="1">
    <source>
        <dbReference type="ARBA" id="ARBA00003283"/>
    </source>
</evidence>
<dbReference type="PROSITE" id="PS51900">
    <property type="entry name" value="CB"/>
    <property type="match status" value="1"/>
</dbReference>
<accession>A0A964W0M9</accession>
<reference evidence="14" key="1">
    <citation type="submission" date="2019-12" db="EMBL/GenBank/DDBJ databases">
        <title>Microbes associate with the intestines of laboratory mice.</title>
        <authorList>
            <person name="Navarre W."/>
            <person name="Wong E."/>
        </authorList>
    </citation>
    <scope>NUCLEOTIDE SEQUENCE</scope>
    <source>
        <strain evidence="14">NM79_F5</strain>
    </source>
</reference>
<feature type="domain" description="Core-binding (CB)" evidence="13">
    <location>
        <begin position="52"/>
        <end position="132"/>
    </location>
</feature>
<keyword evidence="8 11" id="KW-0238">DNA-binding</keyword>
<evidence type="ECO:0000256" key="4">
    <source>
        <dbReference type="ARBA" id="ARBA00022490"/>
    </source>
</evidence>
<keyword evidence="9" id="KW-0233">DNA recombination</keyword>
<dbReference type="Gene3D" id="1.10.443.10">
    <property type="entry name" value="Intergrase catalytic core"/>
    <property type="match status" value="1"/>
</dbReference>
<keyword evidence="10" id="KW-0131">Cell cycle</keyword>
<dbReference type="NCBIfam" id="NF040815">
    <property type="entry name" value="recomb_XerA_Arch"/>
    <property type="match status" value="1"/>
</dbReference>
<comment type="function">
    <text evidence="1">Site-specific tyrosine recombinase, which acts by catalyzing the cutting and rejoining of the recombining DNA molecules.</text>
</comment>
<dbReference type="AlphaFoldDB" id="A0A964W0M9"/>
<dbReference type="GO" id="GO:0005737">
    <property type="term" value="C:cytoplasm"/>
    <property type="evidence" value="ECO:0007669"/>
    <property type="project" value="UniProtKB-SubCell"/>
</dbReference>
<protein>
    <submittedName>
        <fullName evidence="14">Tyrosine-type recombinase/integrase</fullName>
    </submittedName>
</protein>
<keyword evidence="7" id="KW-0229">DNA integration</keyword>
<dbReference type="InterPro" id="IPR011010">
    <property type="entry name" value="DNA_brk_join_enz"/>
</dbReference>
<dbReference type="PANTHER" id="PTHR30349">
    <property type="entry name" value="PHAGE INTEGRASE-RELATED"/>
    <property type="match status" value="1"/>
</dbReference>
<evidence type="ECO:0000256" key="2">
    <source>
        <dbReference type="ARBA" id="ARBA00004496"/>
    </source>
</evidence>
<evidence type="ECO:0000256" key="8">
    <source>
        <dbReference type="ARBA" id="ARBA00023125"/>
    </source>
</evidence>
<organism evidence="14 15">
    <name type="scientific">Clostridium chromiireducens</name>
    <dbReference type="NCBI Taxonomy" id="225345"/>
    <lineage>
        <taxon>Bacteria</taxon>
        <taxon>Bacillati</taxon>
        <taxon>Bacillota</taxon>
        <taxon>Clostridia</taxon>
        <taxon>Eubacteriales</taxon>
        <taxon>Clostridiaceae</taxon>
        <taxon>Clostridium</taxon>
    </lineage>
</organism>
<dbReference type="InterPro" id="IPR002104">
    <property type="entry name" value="Integrase_catalytic"/>
</dbReference>
<keyword evidence="5" id="KW-0132">Cell division</keyword>
<evidence type="ECO:0000256" key="3">
    <source>
        <dbReference type="ARBA" id="ARBA00008857"/>
    </source>
</evidence>
<dbReference type="Pfam" id="PF13495">
    <property type="entry name" value="Phage_int_SAM_4"/>
    <property type="match status" value="1"/>
</dbReference>
<dbReference type="InterPro" id="IPR004107">
    <property type="entry name" value="Integrase_SAM-like_N"/>
</dbReference>
<evidence type="ECO:0000256" key="6">
    <source>
        <dbReference type="ARBA" id="ARBA00022829"/>
    </source>
</evidence>
<dbReference type="SUPFAM" id="SSF56349">
    <property type="entry name" value="DNA breaking-rejoining enzymes"/>
    <property type="match status" value="1"/>
</dbReference>
<sequence>MNCNEEFIIKAIGKLTIEFNFDWEQQRKVRDCLNYSMYNYEVHTLEKSLIKGDMHEKIFLYIKVKKLAGYSDSTLNHYNYTLGKLATFLNKPVSTVTTNDLRMFLILNSEGKKPSTINSIIFYIKAFFAWLESEDLIPRNPARKLEVNKVPKRLRKALTVEELEKLRIACKDNRERALVEFLFATGCRVSEVVDCNIEDLNLNDNSLRVIGKGDKERVVCFGDKTKVYLNKYLEERNKDNDPALFVSQKFPYNRLSRRGIELIIHKIAERAGFNKSVYPHLLRHTMATLGLQNGANLVTIQHLLGHTDPATTQIYAENSLENIKHEYKQHMNC</sequence>
<comment type="subcellular location">
    <subcellularLocation>
        <location evidence="2">Cytoplasm</location>
    </subcellularLocation>
</comment>
<evidence type="ECO:0000256" key="10">
    <source>
        <dbReference type="ARBA" id="ARBA00023306"/>
    </source>
</evidence>
<dbReference type="EMBL" id="WSRQ01000001">
    <property type="protein sequence ID" value="MVX62230.1"/>
    <property type="molecule type" value="Genomic_DNA"/>
</dbReference>
<dbReference type="Proteomes" id="UP000656077">
    <property type="component" value="Unassembled WGS sequence"/>
</dbReference>
<dbReference type="Pfam" id="PF00589">
    <property type="entry name" value="Phage_integrase"/>
    <property type="match status" value="1"/>
</dbReference>
<dbReference type="GO" id="GO:0006310">
    <property type="term" value="P:DNA recombination"/>
    <property type="evidence" value="ECO:0007669"/>
    <property type="project" value="UniProtKB-KW"/>
</dbReference>
<dbReference type="PROSITE" id="PS51898">
    <property type="entry name" value="TYR_RECOMBINASE"/>
    <property type="match status" value="1"/>
</dbReference>
<dbReference type="GO" id="GO:0051301">
    <property type="term" value="P:cell division"/>
    <property type="evidence" value="ECO:0007669"/>
    <property type="project" value="UniProtKB-KW"/>
</dbReference>
<feature type="domain" description="Tyr recombinase" evidence="12">
    <location>
        <begin position="153"/>
        <end position="328"/>
    </location>
</feature>
<dbReference type="InterPro" id="IPR013762">
    <property type="entry name" value="Integrase-like_cat_sf"/>
</dbReference>
<dbReference type="GO" id="GO:0003677">
    <property type="term" value="F:DNA binding"/>
    <property type="evidence" value="ECO:0007669"/>
    <property type="project" value="UniProtKB-UniRule"/>
</dbReference>
<proteinExistence type="inferred from homology"/>
<dbReference type="Gene3D" id="1.10.150.130">
    <property type="match status" value="1"/>
</dbReference>
<name>A0A964W0M9_9CLOT</name>
<keyword evidence="6" id="KW-0159">Chromosome partition</keyword>
<keyword evidence="4" id="KW-0963">Cytoplasm</keyword>
<evidence type="ECO:0000256" key="5">
    <source>
        <dbReference type="ARBA" id="ARBA00022618"/>
    </source>
</evidence>
<dbReference type="GO" id="GO:0015074">
    <property type="term" value="P:DNA integration"/>
    <property type="evidence" value="ECO:0007669"/>
    <property type="project" value="UniProtKB-KW"/>
</dbReference>
<dbReference type="RefSeq" id="WP_160357676.1">
    <property type="nucleotide sequence ID" value="NZ_WSRQ01000001.1"/>
</dbReference>
<evidence type="ECO:0000259" key="12">
    <source>
        <dbReference type="PROSITE" id="PS51898"/>
    </source>
</evidence>
<evidence type="ECO:0000313" key="14">
    <source>
        <dbReference type="EMBL" id="MVX62230.1"/>
    </source>
</evidence>